<dbReference type="AlphaFoldDB" id="A0A1L9PB62"/>
<reference evidence="3" key="1">
    <citation type="journal article" date="2017" name="Genome Biol.">
        <title>Comparative genomics reveals high biological diversity and specific adaptations in the industrially and medically important fungal genus Aspergillus.</title>
        <authorList>
            <person name="de Vries R.P."/>
            <person name="Riley R."/>
            <person name="Wiebenga A."/>
            <person name="Aguilar-Osorio G."/>
            <person name="Amillis S."/>
            <person name="Uchima C.A."/>
            <person name="Anderluh G."/>
            <person name="Asadollahi M."/>
            <person name="Askin M."/>
            <person name="Barry K."/>
            <person name="Battaglia E."/>
            <person name="Bayram O."/>
            <person name="Benocci T."/>
            <person name="Braus-Stromeyer S.A."/>
            <person name="Caldana C."/>
            <person name="Canovas D."/>
            <person name="Cerqueira G.C."/>
            <person name="Chen F."/>
            <person name="Chen W."/>
            <person name="Choi C."/>
            <person name="Clum A."/>
            <person name="Dos Santos R.A."/>
            <person name="Damasio A.R."/>
            <person name="Diallinas G."/>
            <person name="Emri T."/>
            <person name="Fekete E."/>
            <person name="Flipphi M."/>
            <person name="Freyberg S."/>
            <person name="Gallo A."/>
            <person name="Gournas C."/>
            <person name="Habgood R."/>
            <person name="Hainaut M."/>
            <person name="Harispe M.L."/>
            <person name="Henrissat B."/>
            <person name="Hilden K.S."/>
            <person name="Hope R."/>
            <person name="Hossain A."/>
            <person name="Karabika E."/>
            <person name="Karaffa L."/>
            <person name="Karanyi Z."/>
            <person name="Krasevec N."/>
            <person name="Kuo A."/>
            <person name="Kusch H."/>
            <person name="LaButti K."/>
            <person name="Lagendijk E.L."/>
            <person name="Lapidus A."/>
            <person name="Levasseur A."/>
            <person name="Lindquist E."/>
            <person name="Lipzen A."/>
            <person name="Logrieco A.F."/>
            <person name="MacCabe A."/>
            <person name="Maekelae M.R."/>
            <person name="Malavazi I."/>
            <person name="Melin P."/>
            <person name="Meyer V."/>
            <person name="Mielnichuk N."/>
            <person name="Miskei M."/>
            <person name="Molnar A.P."/>
            <person name="Mule G."/>
            <person name="Ngan C.Y."/>
            <person name="Orejas M."/>
            <person name="Orosz E."/>
            <person name="Ouedraogo J.P."/>
            <person name="Overkamp K.M."/>
            <person name="Park H.-S."/>
            <person name="Perrone G."/>
            <person name="Piumi F."/>
            <person name="Punt P.J."/>
            <person name="Ram A.F."/>
            <person name="Ramon A."/>
            <person name="Rauscher S."/>
            <person name="Record E."/>
            <person name="Riano-Pachon D.M."/>
            <person name="Robert V."/>
            <person name="Roehrig J."/>
            <person name="Ruller R."/>
            <person name="Salamov A."/>
            <person name="Salih N.S."/>
            <person name="Samson R.A."/>
            <person name="Sandor E."/>
            <person name="Sanguinetti M."/>
            <person name="Schuetze T."/>
            <person name="Sepcic K."/>
            <person name="Shelest E."/>
            <person name="Sherlock G."/>
            <person name="Sophianopoulou V."/>
            <person name="Squina F.M."/>
            <person name="Sun H."/>
            <person name="Susca A."/>
            <person name="Todd R.B."/>
            <person name="Tsang A."/>
            <person name="Unkles S.E."/>
            <person name="van de Wiele N."/>
            <person name="van Rossen-Uffink D."/>
            <person name="Oliveira J.V."/>
            <person name="Vesth T.C."/>
            <person name="Visser J."/>
            <person name="Yu J.-H."/>
            <person name="Zhou M."/>
            <person name="Andersen M.R."/>
            <person name="Archer D.B."/>
            <person name="Baker S.E."/>
            <person name="Benoit I."/>
            <person name="Brakhage A.A."/>
            <person name="Braus G.H."/>
            <person name="Fischer R."/>
            <person name="Frisvad J.C."/>
            <person name="Goldman G.H."/>
            <person name="Houbraken J."/>
            <person name="Oakley B."/>
            <person name="Pocsi I."/>
            <person name="Scazzocchio C."/>
            <person name="Seiboth B."/>
            <person name="vanKuyk P.A."/>
            <person name="Wortman J."/>
            <person name="Dyer P.S."/>
            <person name="Grigoriev I.V."/>
        </authorList>
    </citation>
    <scope>NUCLEOTIDE SEQUENCE [LARGE SCALE GENOMIC DNA]</scope>
    <source>
        <strain evidence="3">CBS 583.65</strain>
    </source>
</reference>
<feature type="compositionally biased region" description="Polar residues" evidence="1">
    <location>
        <begin position="711"/>
        <end position="725"/>
    </location>
</feature>
<gene>
    <name evidence="2" type="ORF">ASPVEDRAFT_481852</name>
</gene>
<feature type="compositionally biased region" description="Polar residues" evidence="1">
    <location>
        <begin position="51"/>
        <end position="81"/>
    </location>
</feature>
<accession>A0A1L9PB62</accession>
<feature type="compositionally biased region" description="Basic and acidic residues" evidence="1">
    <location>
        <begin position="337"/>
        <end position="347"/>
    </location>
</feature>
<feature type="compositionally biased region" description="Polar residues" evidence="1">
    <location>
        <begin position="1"/>
        <end position="10"/>
    </location>
</feature>
<dbReference type="RefSeq" id="XP_040664511.1">
    <property type="nucleotide sequence ID" value="XM_040813958.1"/>
</dbReference>
<evidence type="ECO:0000313" key="2">
    <source>
        <dbReference type="EMBL" id="OJI98748.1"/>
    </source>
</evidence>
<feature type="compositionally biased region" description="Polar residues" evidence="1">
    <location>
        <begin position="268"/>
        <end position="281"/>
    </location>
</feature>
<dbReference type="GeneID" id="63729469"/>
<feature type="region of interest" description="Disordered" evidence="1">
    <location>
        <begin position="705"/>
        <end position="747"/>
    </location>
</feature>
<proteinExistence type="predicted"/>
<protein>
    <submittedName>
        <fullName evidence="2">Uncharacterized protein</fullName>
    </submittedName>
</protein>
<dbReference type="EMBL" id="KV878126">
    <property type="protein sequence ID" value="OJI98748.1"/>
    <property type="molecule type" value="Genomic_DNA"/>
</dbReference>
<evidence type="ECO:0000313" key="3">
    <source>
        <dbReference type="Proteomes" id="UP000184073"/>
    </source>
</evidence>
<name>A0A1L9PB62_ASPVE</name>
<evidence type="ECO:0000256" key="1">
    <source>
        <dbReference type="SAM" id="MobiDB-lite"/>
    </source>
</evidence>
<feature type="region of interest" description="Disordered" evidence="1">
    <location>
        <begin position="264"/>
        <end position="378"/>
    </location>
</feature>
<feature type="region of interest" description="Disordered" evidence="1">
    <location>
        <begin position="528"/>
        <end position="554"/>
    </location>
</feature>
<dbReference type="STRING" id="1036611.A0A1L9PB62"/>
<feature type="compositionally biased region" description="Polar residues" evidence="1">
    <location>
        <begin position="288"/>
        <end position="305"/>
    </location>
</feature>
<dbReference type="VEuPathDB" id="FungiDB:ASPVEDRAFT_481852"/>
<dbReference type="OrthoDB" id="4851482at2759"/>
<feature type="region of interest" description="Disordered" evidence="1">
    <location>
        <begin position="1"/>
        <end position="143"/>
    </location>
</feature>
<sequence>MAYHKTSTVQGKAGSATRIGPLHLPWPMHPGLSSSSPAPPIVSHERAESQGFATTGSPTQSLETLQSFREASNPSSMTDNLFLSLPPSIDDANQPLPNNNSAGIDPKLSLSRKATGEVDLNRPSIPSQNSHLDHTSNHSENDVDHQTFESMVQESAETLPFYGDELFSSDDPSAWSAEGHDSLNMSTIHDTPDSPASYELAQDPHHTSLAMAPVTMASGIQGEMDSSLVSPQADVFPGKALDQTDAPKQHIENQLEIQLEENTAGKGDNSSTVNQSHTSPSLGDAIAESSTDGDNKQMASNPFSNHSDESASDVGAFGASVVHGDNNLKPLNANSRGTDDGFADRPELYQSLVSESLEATDEDSTSTHFTSLEEARESLKVKSRTPAYDSTVPRTVAQKRAFVKRLIELFWSLDNAMDNDGQKKPFKSNGPDPRSVELACWEVLEAAITRETRGAFTGKPQKGNIGSFASRMAAIMEAVDLHKTICKHLLRVDFIHQFIDDPIGSRHRVISNQRLNKDKANLMKLGKQFQDQDTTKPKARSKTISPNQKTTQSTNAVVTHNSGLQPQLAVNANRPLAPAPRAAPLEHAVNAAHYMGNNPNASRYPAQYAHQQMQNFRGGQYPVPGTPSLAQQSLNTAMYSRTQPVGNDFDPSMLSPYNNFQNTQASQMLGVSHNSIQQWPQHQLQGNQRNGVSELYMNLQSNQYGEFANPATPSHVSQQNSNTPATRKRGRQENQAEGVSAPSKRRR</sequence>
<organism evidence="2 3">
    <name type="scientific">Aspergillus versicolor CBS 583.65</name>
    <dbReference type="NCBI Taxonomy" id="1036611"/>
    <lineage>
        <taxon>Eukaryota</taxon>
        <taxon>Fungi</taxon>
        <taxon>Dikarya</taxon>
        <taxon>Ascomycota</taxon>
        <taxon>Pezizomycotina</taxon>
        <taxon>Eurotiomycetes</taxon>
        <taxon>Eurotiomycetidae</taxon>
        <taxon>Eurotiales</taxon>
        <taxon>Aspergillaceae</taxon>
        <taxon>Aspergillus</taxon>
        <taxon>Aspergillus subgen. Nidulantes</taxon>
    </lineage>
</organism>
<keyword evidence="3" id="KW-1185">Reference proteome</keyword>
<feature type="compositionally biased region" description="Polar residues" evidence="1">
    <location>
        <begin position="542"/>
        <end position="554"/>
    </location>
</feature>
<feature type="compositionally biased region" description="Basic and acidic residues" evidence="1">
    <location>
        <begin position="131"/>
        <end position="143"/>
    </location>
</feature>
<dbReference type="Proteomes" id="UP000184073">
    <property type="component" value="Unassembled WGS sequence"/>
</dbReference>